<feature type="signal peptide" evidence="1">
    <location>
        <begin position="1"/>
        <end position="17"/>
    </location>
</feature>
<reference evidence="2 3" key="1">
    <citation type="submission" date="2018-04" db="EMBL/GenBank/DDBJ databases">
        <title>Genomic Encyclopedia of Archaeal and Bacterial Type Strains, Phase II (KMG-II): from individual species to whole genera.</title>
        <authorList>
            <person name="Goeker M."/>
        </authorList>
    </citation>
    <scope>NUCLEOTIDE SEQUENCE [LARGE SCALE GENOMIC DNA]</scope>
    <source>
        <strain evidence="2 3">DSM 100977</strain>
    </source>
</reference>
<feature type="chain" id="PRO_5015544916" description="Lipoprotein" evidence="1">
    <location>
        <begin position="18"/>
        <end position="95"/>
    </location>
</feature>
<evidence type="ECO:0000313" key="3">
    <source>
        <dbReference type="Proteomes" id="UP000243978"/>
    </source>
</evidence>
<dbReference type="RefSeq" id="WP_146174170.1">
    <property type="nucleotide sequence ID" value="NZ_QBKS01000001.1"/>
</dbReference>
<keyword evidence="1" id="KW-0732">Signal</keyword>
<gene>
    <name evidence="2" type="ORF">C8N43_1223</name>
</gene>
<dbReference type="PROSITE" id="PS51257">
    <property type="entry name" value="PROKAR_LIPOPROTEIN"/>
    <property type="match status" value="1"/>
</dbReference>
<protein>
    <recommendedName>
        <fullName evidence="4">Lipoprotein</fullName>
    </recommendedName>
</protein>
<dbReference type="AlphaFoldDB" id="A0A2T6BKI0"/>
<evidence type="ECO:0000313" key="2">
    <source>
        <dbReference type="EMBL" id="PTX56564.1"/>
    </source>
</evidence>
<sequence>MTRFTMTCAAAGALTLAACVPTPELSVDDIDLARYASAMAQVGCIDFDGITHAEIRDITGWKDSKLDKVEEEAIAQLQAIEQPGGGIRSTVGACA</sequence>
<keyword evidence="3" id="KW-1185">Reference proteome</keyword>
<dbReference type="OrthoDB" id="7870883at2"/>
<evidence type="ECO:0000256" key="1">
    <source>
        <dbReference type="SAM" id="SignalP"/>
    </source>
</evidence>
<evidence type="ECO:0008006" key="4">
    <source>
        <dbReference type="Google" id="ProtNLM"/>
    </source>
</evidence>
<name>A0A2T6BKI0_9RHOB</name>
<organism evidence="2 3">
    <name type="scientific">Litoreibacter ponti</name>
    <dbReference type="NCBI Taxonomy" id="1510457"/>
    <lineage>
        <taxon>Bacteria</taxon>
        <taxon>Pseudomonadati</taxon>
        <taxon>Pseudomonadota</taxon>
        <taxon>Alphaproteobacteria</taxon>
        <taxon>Rhodobacterales</taxon>
        <taxon>Roseobacteraceae</taxon>
        <taxon>Litoreibacter</taxon>
    </lineage>
</organism>
<dbReference type="Proteomes" id="UP000243978">
    <property type="component" value="Unassembled WGS sequence"/>
</dbReference>
<dbReference type="EMBL" id="QBKS01000001">
    <property type="protein sequence ID" value="PTX56564.1"/>
    <property type="molecule type" value="Genomic_DNA"/>
</dbReference>
<accession>A0A2T6BKI0</accession>
<proteinExistence type="predicted"/>
<comment type="caution">
    <text evidence="2">The sequence shown here is derived from an EMBL/GenBank/DDBJ whole genome shotgun (WGS) entry which is preliminary data.</text>
</comment>